<evidence type="ECO:0000313" key="4">
    <source>
        <dbReference type="EMBL" id="EPS59807.1"/>
    </source>
</evidence>
<dbReference type="Pfam" id="PF16016">
    <property type="entry name" value="VASt"/>
    <property type="match status" value="1"/>
</dbReference>
<evidence type="ECO:0000259" key="3">
    <source>
        <dbReference type="PROSITE" id="PS51778"/>
    </source>
</evidence>
<gene>
    <name evidence="4" type="ORF">M569_14997</name>
</gene>
<comment type="subcellular location">
    <subcellularLocation>
        <location evidence="1">Membrane</location>
    </subcellularLocation>
</comment>
<organism evidence="4 5">
    <name type="scientific">Genlisea aurea</name>
    <dbReference type="NCBI Taxonomy" id="192259"/>
    <lineage>
        <taxon>Eukaryota</taxon>
        <taxon>Viridiplantae</taxon>
        <taxon>Streptophyta</taxon>
        <taxon>Embryophyta</taxon>
        <taxon>Tracheophyta</taxon>
        <taxon>Spermatophyta</taxon>
        <taxon>Magnoliopsida</taxon>
        <taxon>eudicotyledons</taxon>
        <taxon>Gunneridae</taxon>
        <taxon>Pentapetalae</taxon>
        <taxon>asterids</taxon>
        <taxon>lamiids</taxon>
        <taxon>Lamiales</taxon>
        <taxon>Lentibulariaceae</taxon>
        <taxon>Genlisea</taxon>
    </lineage>
</organism>
<dbReference type="InterPro" id="IPR031968">
    <property type="entry name" value="VASt"/>
</dbReference>
<comment type="caution">
    <text evidence="4">The sequence shown here is derived from an EMBL/GenBank/DDBJ whole genome shotgun (WGS) entry which is preliminary data.</text>
</comment>
<dbReference type="AlphaFoldDB" id="S8DJZ2"/>
<dbReference type="PANTHER" id="PTHR47666:SF1">
    <property type="entry name" value="PROTEIN VASCULAR ASSOCIATED DEATH 1, CHLOROPLASTIC"/>
    <property type="match status" value="1"/>
</dbReference>
<dbReference type="GO" id="GO:0043069">
    <property type="term" value="P:negative regulation of programmed cell death"/>
    <property type="evidence" value="ECO:0007669"/>
    <property type="project" value="TreeGrafter"/>
</dbReference>
<feature type="domain" description="VASt" evidence="3">
    <location>
        <begin position="20"/>
        <end position="192"/>
    </location>
</feature>
<dbReference type="PROSITE" id="PS51778">
    <property type="entry name" value="VAST"/>
    <property type="match status" value="1"/>
</dbReference>
<name>S8DJZ2_9LAMI</name>
<accession>S8DJZ2</accession>
<evidence type="ECO:0000313" key="5">
    <source>
        <dbReference type="Proteomes" id="UP000015453"/>
    </source>
</evidence>
<feature type="non-terminal residue" evidence="4">
    <location>
        <position position="1"/>
    </location>
</feature>
<dbReference type="EMBL" id="AUSU01008057">
    <property type="protein sequence ID" value="EPS59807.1"/>
    <property type="molecule type" value="Genomic_DNA"/>
</dbReference>
<feature type="non-terminal residue" evidence="4">
    <location>
        <position position="210"/>
    </location>
</feature>
<reference evidence="4 5" key="1">
    <citation type="journal article" date="2013" name="BMC Genomics">
        <title>The miniature genome of a carnivorous plant Genlisea aurea contains a low number of genes and short non-coding sequences.</title>
        <authorList>
            <person name="Leushkin E.V."/>
            <person name="Sutormin R.A."/>
            <person name="Nabieva E.R."/>
            <person name="Penin A.A."/>
            <person name="Kondrashov A.S."/>
            <person name="Logacheva M.D."/>
        </authorList>
    </citation>
    <scope>NUCLEOTIDE SEQUENCE [LARGE SCALE GENOMIC DNA]</scope>
</reference>
<sequence>DSKEDIRNPEDIDAPAVPEGYIMVAETKFHISVEDFFNLFYSNDGIDFLKEFHGKCGDKDFKCTTWCPDKKFGHARDVSFQHPIKIYFGPKFVICKEIQKFRVYRNGYLVVDMSQDISDVPYSDYFKVEGRWDVEDVGDFSKPGCIVRVYSHVSFSKKTMWKGKIVQSTLEECREVYGIWIDQAHEVLKQRNLEQEETARSISIQRKKQE</sequence>
<proteinExistence type="predicted"/>
<dbReference type="PANTHER" id="PTHR47666">
    <property type="entry name" value="PROTEIN VASCULAR ASSOCIATED DEATH 1, CHLOROPLASTIC"/>
    <property type="match status" value="1"/>
</dbReference>
<evidence type="ECO:0000256" key="2">
    <source>
        <dbReference type="ARBA" id="ARBA00023136"/>
    </source>
</evidence>
<protein>
    <recommendedName>
        <fullName evidence="3">VASt domain-containing protein</fullName>
    </recommendedName>
</protein>
<evidence type="ECO:0000256" key="1">
    <source>
        <dbReference type="ARBA" id="ARBA00004370"/>
    </source>
</evidence>
<keyword evidence="2" id="KW-0472">Membrane</keyword>
<dbReference type="GO" id="GO:0016020">
    <property type="term" value="C:membrane"/>
    <property type="evidence" value="ECO:0007669"/>
    <property type="project" value="UniProtKB-SubCell"/>
</dbReference>
<dbReference type="OrthoDB" id="2162691at2759"/>
<dbReference type="Proteomes" id="UP000015453">
    <property type="component" value="Unassembled WGS sequence"/>
</dbReference>
<keyword evidence="5" id="KW-1185">Reference proteome</keyword>